<evidence type="ECO:0000256" key="1">
    <source>
        <dbReference type="ARBA" id="ARBA00001946"/>
    </source>
</evidence>
<evidence type="ECO:0000259" key="11">
    <source>
        <dbReference type="Pfam" id="PF02541"/>
    </source>
</evidence>
<dbReference type="PIRSF" id="PIRSF001267">
    <property type="entry name" value="Pyrophosphatase_GppA_Ppx"/>
    <property type="match status" value="1"/>
</dbReference>
<dbReference type="NCBIfam" id="TIGR03706">
    <property type="entry name" value="exo_poly_only"/>
    <property type="match status" value="1"/>
</dbReference>
<dbReference type="Pfam" id="PF02541">
    <property type="entry name" value="Ppx-GppA"/>
    <property type="match status" value="1"/>
</dbReference>
<proteinExistence type="inferred from homology"/>
<feature type="domain" description="Ppx/GppA phosphatase C-terminal" evidence="12">
    <location>
        <begin position="309"/>
        <end position="480"/>
    </location>
</feature>
<evidence type="ECO:0000256" key="10">
    <source>
        <dbReference type="ARBA" id="ARBA00047607"/>
    </source>
</evidence>
<dbReference type="FunFam" id="3.30.420.40:FF:000023">
    <property type="entry name" value="Guanosine-5'-triphosphate,3'-diphosphate pyrophosphatase"/>
    <property type="match status" value="1"/>
</dbReference>
<evidence type="ECO:0000256" key="9">
    <source>
        <dbReference type="ARBA" id="ARBA00023136"/>
    </source>
</evidence>
<evidence type="ECO:0000259" key="12">
    <source>
        <dbReference type="Pfam" id="PF21447"/>
    </source>
</evidence>
<dbReference type="SUPFAM" id="SSF109604">
    <property type="entry name" value="HD-domain/PDEase-like"/>
    <property type="match status" value="1"/>
</dbReference>
<dbReference type="Gene3D" id="3.30.420.40">
    <property type="match status" value="1"/>
</dbReference>
<evidence type="ECO:0000256" key="6">
    <source>
        <dbReference type="ARBA" id="ARBA00020416"/>
    </source>
</evidence>
<dbReference type="InterPro" id="IPR048950">
    <property type="entry name" value="Ppx_GppA_C"/>
</dbReference>
<name>A0A291HMR5_9GAMM</name>
<dbReference type="GO" id="GO:0005886">
    <property type="term" value="C:plasma membrane"/>
    <property type="evidence" value="ECO:0007669"/>
    <property type="project" value="UniProtKB-SubCell"/>
</dbReference>
<keyword evidence="14" id="KW-1185">Reference proteome</keyword>
<dbReference type="GO" id="GO:0006798">
    <property type="term" value="P:polyphosphate catabolic process"/>
    <property type="evidence" value="ECO:0007669"/>
    <property type="project" value="TreeGrafter"/>
</dbReference>
<organism evidence="13 14">
    <name type="scientific">Zobellella denitrificans</name>
    <dbReference type="NCBI Taxonomy" id="347534"/>
    <lineage>
        <taxon>Bacteria</taxon>
        <taxon>Pseudomonadati</taxon>
        <taxon>Pseudomonadota</taxon>
        <taxon>Gammaproteobacteria</taxon>
        <taxon>Aeromonadales</taxon>
        <taxon>Aeromonadaceae</taxon>
        <taxon>Zobellella</taxon>
    </lineage>
</organism>
<keyword evidence="9" id="KW-0472">Membrane</keyword>
<dbReference type="Gene3D" id="1.10.3210.10">
    <property type="entry name" value="Hypothetical protein af1432"/>
    <property type="match status" value="1"/>
</dbReference>
<dbReference type="KEGG" id="zdf:AN401_06270"/>
<dbReference type="GO" id="GO:0004309">
    <property type="term" value="F:exopolyphosphatase activity"/>
    <property type="evidence" value="ECO:0007669"/>
    <property type="project" value="UniProtKB-EC"/>
</dbReference>
<dbReference type="EC" id="3.6.1.11" evidence="5"/>
<evidence type="ECO:0000256" key="5">
    <source>
        <dbReference type="ARBA" id="ARBA00012451"/>
    </source>
</evidence>
<comment type="subunit">
    <text evidence="4">Homodimer.</text>
</comment>
<evidence type="ECO:0000256" key="3">
    <source>
        <dbReference type="ARBA" id="ARBA00007125"/>
    </source>
</evidence>
<dbReference type="SMR" id="A0A291HMR5"/>
<evidence type="ECO:0000256" key="2">
    <source>
        <dbReference type="ARBA" id="ARBA00004202"/>
    </source>
</evidence>
<dbReference type="PANTHER" id="PTHR30005">
    <property type="entry name" value="EXOPOLYPHOSPHATASE"/>
    <property type="match status" value="1"/>
</dbReference>
<evidence type="ECO:0000256" key="8">
    <source>
        <dbReference type="ARBA" id="ARBA00022801"/>
    </source>
</evidence>
<feature type="domain" description="Ppx/GppA phosphatase N-terminal" evidence="11">
    <location>
        <begin position="19"/>
        <end position="296"/>
    </location>
</feature>
<dbReference type="CDD" id="cd24053">
    <property type="entry name" value="ASKHA_NBD_EcPPX-GppA-like"/>
    <property type="match status" value="1"/>
</dbReference>
<dbReference type="InterPro" id="IPR050273">
    <property type="entry name" value="GppA/Ppx_hydrolase"/>
</dbReference>
<dbReference type="InterPro" id="IPR003695">
    <property type="entry name" value="Ppx_GppA_N"/>
</dbReference>
<dbReference type="Pfam" id="PF21447">
    <property type="entry name" value="Ppx-GppA_III"/>
    <property type="match status" value="1"/>
</dbReference>
<dbReference type="AlphaFoldDB" id="A0A291HMR5"/>
<dbReference type="PANTHER" id="PTHR30005:SF14">
    <property type="entry name" value="EXOPOLYPHOSPHATASE"/>
    <property type="match status" value="1"/>
</dbReference>
<evidence type="ECO:0000313" key="14">
    <source>
        <dbReference type="Proteomes" id="UP000217763"/>
    </source>
</evidence>
<dbReference type="Gene3D" id="3.30.70.2260">
    <property type="match status" value="1"/>
</dbReference>
<dbReference type="InterPro" id="IPR022371">
    <property type="entry name" value="Exopolyphosphatase"/>
</dbReference>
<comment type="similarity">
    <text evidence="3">Belongs to the GppA/Ppx family.</text>
</comment>
<comment type="subcellular location">
    <subcellularLocation>
        <location evidence="2">Cell membrane</location>
        <topology evidence="2">Peripheral membrane protein</topology>
    </subcellularLocation>
</comment>
<dbReference type="InterPro" id="IPR043129">
    <property type="entry name" value="ATPase_NBD"/>
</dbReference>
<dbReference type="SUPFAM" id="SSF53067">
    <property type="entry name" value="Actin-like ATPase domain"/>
    <property type="match status" value="2"/>
</dbReference>
<evidence type="ECO:0000313" key="13">
    <source>
        <dbReference type="EMBL" id="ATG73516.1"/>
    </source>
</evidence>
<dbReference type="InterPro" id="IPR030673">
    <property type="entry name" value="PyroPPase_GppA_Ppx"/>
</dbReference>
<dbReference type="FunFam" id="3.30.420.150:FF:000001">
    <property type="entry name" value="Guanosine-5'-triphosphate,3'-diphosphate pyrophosphatase"/>
    <property type="match status" value="1"/>
</dbReference>
<comment type="catalytic activity">
    <reaction evidence="10">
        <text>[phosphate](n) + H2O = [phosphate](n-1) + phosphate + H(+)</text>
        <dbReference type="Rhea" id="RHEA:21528"/>
        <dbReference type="Rhea" id="RHEA-COMP:9859"/>
        <dbReference type="Rhea" id="RHEA-COMP:14279"/>
        <dbReference type="ChEBI" id="CHEBI:15377"/>
        <dbReference type="ChEBI" id="CHEBI:15378"/>
        <dbReference type="ChEBI" id="CHEBI:16838"/>
        <dbReference type="ChEBI" id="CHEBI:43474"/>
        <dbReference type="EC" id="3.6.1.11"/>
    </reaction>
</comment>
<protein>
    <recommendedName>
        <fullName evidence="6">Exopolyphosphatase</fullName>
        <ecNumber evidence="5">3.6.1.11</ecNumber>
    </recommendedName>
</protein>
<gene>
    <name evidence="13" type="ORF">AN401_06270</name>
</gene>
<sequence length="496" mass="55118">MTDQYVATIDLGSNSFHMVIARYHGDSLRIVDRLKERVRLADGLDDDNQLSQEAMDRGLACLRLFGERLRGFHATQVRVAGTFTLREAANAQDFVHQAQQVLGFPIDIVSGNEEARLIYQGVAHTQNTQGQVLVIDIGGGSTELIIGRDFDCRLVSSRSMGCVSFTRKYFADGRLTEEHFEQAIEAAEYQLAPVMGRYLGLGWDQVLGSSGTIKTLLEMCAAITQEPVIDLPGLLHIKSQLIKAGHIDKADIAGLGEDRKPLIAAGLSILLGIFRSLNLDKMGFSDGALREGLLYAFFGRVTHHDTQVNTIQALSREYAIDTRQAERVRQTALALFAQVRDGWQLDEGFADLLGGAALLHEVGLHINFTGIHRHSAYIVRNADLPGFTQEEQKALSALVRFHRKALKLSELEPLNYLPEQQLWRLVRLLRLAVALNRRRQDGVLPPLELGLGPDDELRLSLPAGWCDSNHLLLTTLEREQAYQAKVGWKLTLIADS</sequence>
<dbReference type="RefSeq" id="WP_096778825.1">
    <property type="nucleotide sequence ID" value="NZ_CP012621.1"/>
</dbReference>
<keyword evidence="7" id="KW-1003">Cell membrane</keyword>
<comment type="cofactor">
    <cofactor evidence="1">
        <name>Mg(2+)</name>
        <dbReference type="ChEBI" id="CHEBI:18420"/>
    </cofactor>
</comment>
<reference evidence="14" key="1">
    <citation type="submission" date="2015-09" db="EMBL/GenBank/DDBJ databases">
        <authorList>
            <person name="Shao Z."/>
            <person name="Wang L."/>
        </authorList>
    </citation>
    <scope>NUCLEOTIDE SEQUENCE [LARGE SCALE GENOMIC DNA]</scope>
    <source>
        <strain evidence="14">F13-1</strain>
    </source>
</reference>
<evidence type="ECO:0000256" key="7">
    <source>
        <dbReference type="ARBA" id="ARBA00022475"/>
    </source>
</evidence>
<dbReference type="EMBL" id="CP012621">
    <property type="protein sequence ID" value="ATG73516.1"/>
    <property type="molecule type" value="Genomic_DNA"/>
</dbReference>
<accession>A0A291HMR5</accession>
<keyword evidence="8" id="KW-0378">Hydrolase</keyword>
<dbReference type="Proteomes" id="UP000217763">
    <property type="component" value="Chromosome"/>
</dbReference>
<evidence type="ECO:0000256" key="4">
    <source>
        <dbReference type="ARBA" id="ARBA00011738"/>
    </source>
</evidence>
<dbReference type="Gene3D" id="3.30.420.150">
    <property type="entry name" value="Exopolyphosphatase. Domain 2"/>
    <property type="match status" value="1"/>
</dbReference>